<feature type="non-terminal residue" evidence="2">
    <location>
        <position position="1"/>
    </location>
</feature>
<evidence type="ECO:0000313" key="3">
    <source>
        <dbReference type="Proteomes" id="UP001497623"/>
    </source>
</evidence>
<evidence type="ECO:0000313" key="2">
    <source>
        <dbReference type="EMBL" id="CAL4086588.1"/>
    </source>
</evidence>
<feature type="region of interest" description="Disordered" evidence="1">
    <location>
        <begin position="1"/>
        <end position="66"/>
    </location>
</feature>
<organism evidence="2 3">
    <name type="scientific">Meganyctiphanes norvegica</name>
    <name type="common">Northern krill</name>
    <name type="synonym">Thysanopoda norvegica</name>
    <dbReference type="NCBI Taxonomy" id="48144"/>
    <lineage>
        <taxon>Eukaryota</taxon>
        <taxon>Metazoa</taxon>
        <taxon>Ecdysozoa</taxon>
        <taxon>Arthropoda</taxon>
        <taxon>Crustacea</taxon>
        <taxon>Multicrustacea</taxon>
        <taxon>Malacostraca</taxon>
        <taxon>Eumalacostraca</taxon>
        <taxon>Eucarida</taxon>
        <taxon>Euphausiacea</taxon>
        <taxon>Euphausiidae</taxon>
        <taxon>Meganyctiphanes</taxon>
    </lineage>
</organism>
<protein>
    <submittedName>
        <fullName evidence="2">Uncharacterized protein</fullName>
    </submittedName>
</protein>
<feature type="compositionally biased region" description="Low complexity" evidence="1">
    <location>
        <begin position="14"/>
        <end position="31"/>
    </location>
</feature>
<comment type="caution">
    <text evidence="2">The sequence shown here is derived from an EMBL/GenBank/DDBJ whole genome shotgun (WGS) entry which is preliminary data.</text>
</comment>
<evidence type="ECO:0000256" key="1">
    <source>
        <dbReference type="SAM" id="MobiDB-lite"/>
    </source>
</evidence>
<dbReference type="AlphaFoldDB" id="A0AAV2QJW9"/>
<sequence>SGTFQPSIPRAELSNDISSFSTSSSDLRVSSVADTDDFHESSAFQVFHDRVPGTESSSDPGPVSTIPEDVLTINFEENQQPFQGFRGNQRPGRPGRGPNRPPS</sequence>
<keyword evidence="3" id="KW-1185">Reference proteome</keyword>
<dbReference type="Proteomes" id="UP001497623">
    <property type="component" value="Unassembled WGS sequence"/>
</dbReference>
<dbReference type="EMBL" id="CAXKWB010007322">
    <property type="protein sequence ID" value="CAL4086588.1"/>
    <property type="molecule type" value="Genomic_DNA"/>
</dbReference>
<reference evidence="2 3" key="1">
    <citation type="submission" date="2024-05" db="EMBL/GenBank/DDBJ databases">
        <authorList>
            <person name="Wallberg A."/>
        </authorList>
    </citation>
    <scope>NUCLEOTIDE SEQUENCE [LARGE SCALE GENOMIC DNA]</scope>
</reference>
<gene>
    <name evidence="2" type="ORF">MNOR_LOCUS13043</name>
</gene>
<proteinExistence type="predicted"/>
<name>A0AAV2QJW9_MEGNR</name>
<feature type="compositionally biased region" description="Low complexity" evidence="1">
    <location>
        <begin position="82"/>
        <end position="103"/>
    </location>
</feature>
<accession>A0AAV2QJW9</accession>
<feature type="region of interest" description="Disordered" evidence="1">
    <location>
        <begin position="79"/>
        <end position="103"/>
    </location>
</feature>
<feature type="non-terminal residue" evidence="2">
    <location>
        <position position="103"/>
    </location>
</feature>